<organism evidence="6 7">
    <name type="scientific">Helobdella robusta</name>
    <name type="common">Californian leech</name>
    <dbReference type="NCBI Taxonomy" id="6412"/>
    <lineage>
        <taxon>Eukaryota</taxon>
        <taxon>Metazoa</taxon>
        <taxon>Spiralia</taxon>
        <taxon>Lophotrochozoa</taxon>
        <taxon>Annelida</taxon>
        <taxon>Clitellata</taxon>
        <taxon>Hirudinea</taxon>
        <taxon>Rhynchobdellida</taxon>
        <taxon>Glossiphoniidae</taxon>
        <taxon>Helobdella</taxon>
    </lineage>
</organism>
<dbReference type="InterPro" id="IPR057412">
    <property type="entry name" value="INTS4_C"/>
</dbReference>
<evidence type="ECO:0000313" key="6">
    <source>
        <dbReference type="EnsemblMetazoa" id="HelroP101627"/>
    </source>
</evidence>
<comment type="subcellular location">
    <subcellularLocation>
        <location evidence="1">Nucleus</location>
    </subcellularLocation>
</comment>
<dbReference type="eggNOG" id="KOG2259">
    <property type="taxonomic scope" value="Eukaryota"/>
</dbReference>
<dbReference type="InterPro" id="IPR016024">
    <property type="entry name" value="ARM-type_fold"/>
</dbReference>
<sequence>MQNLNHDSHNIRIKCLKLIGQLGNGNLVIGQSQKSMSLLDIIISSTQDFDWRVQLVAFEAILEWHKRGIEFDWLTYKCALTSLDDDHEGIRLVAMKIIWIIAQQHPHKFLLSNGNGSKKLIDDCFVNLCEFMNDSSPKVRTQAATLLGSMHGVSLQFLSQTLDKKLMSNMRRKTTSHERQKELFRSGEWSSGKKWGDDSPKECLDADSITIISGGACGAFVHGLEDEIAAVRNASIVSMGDLSCRHVDFSHMCHDFIVDMFNDEIDSVRLNAINSLAKMSRSIVMREEQLDIIVGVLKDFYAEIREAMHALLCCCRLATKSGMDSLVMSLLDNLTRYPEDRVSVWRVMKSLGENHPSLTLSLLPSLLSVHLYFETREHELDDPSYIGVLLMVSNAAPHCPTMPALLPQFIPHHFLHLKNMYPDLVPDNWFRHMKDLIPYNSIGRPFKNLEHSLANEKKIVLLIMSKLNVSRCPTNLSAMFSLVVEVIKDLKRVNQHTPMLQSTNYFSQLYLKCFVELVQSMNRQNSHTDVTKVNFRTTTTNNSNNNNSNNNEDMNNNFNGNVFDGETTTLTSVSPTIKKLVKMITAISNLAVSLSDEQNQELDRLSLIISAYHLSIIFTGLSNQQRSGACLAYLKLFNSYKDKWKVEGGSIFKCQKFELRNQATATTTTTTTDFIDNLSKECLTLQPCDATNCHRVLVSALRVFSSSFVSSSSSPSSLSSLFPFIMLDNPLRMTTASIVEPPASSDLNQTVMPNYTMGVRMVVKLWWVQQIGNVRIHVKYADGKEYLILPPLEHFKSVNSADLSYKLSTYAYINHQCWTEPCPVKLRIVYLCSTNYGKMIDDITSPKTSTSAAAEVVASAASRDDDEHDYIELSGVCTLSIHPSLLRDSSSSILNHQKPSNNNNYY</sequence>
<dbReference type="RefSeq" id="XP_009023404.1">
    <property type="nucleotide sequence ID" value="XM_009025156.1"/>
</dbReference>
<dbReference type="HOGENOM" id="CLU_012910_1_0_1"/>
<dbReference type="CTD" id="20194512"/>
<dbReference type="PANTHER" id="PTHR20938:SF0">
    <property type="entry name" value="INTEGRATOR COMPLEX SUBUNIT 4"/>
    <property type="match status" value="1"/>
</dbReference>
<dbReference type="Gene3D" id="1.25.10.10">
    <property type="entry name" value="Leucine-rich Repeat Variant"/>
    <property type="match status" value="2"/>
</dbReference>
<dbReference type="GO" id="GO:0032039">
    <property type="term" value="C:integrator complex"/>
    <property type="evidence" value="ECO:0000318"/>
    <property type="project" value="GO_Central"/>
</dbReference>
<dbReference type="PANTHER" id="PTHR20938">
    <property type="entry name" value="INTEGRATOR COMPLEX SUBUNIT 4"/>
    <property type="match status" value="1"/>
</dbReference>
<dbReference type="Pfam" id="PF25458">
    <property type="entry name" value="INTS4_C"/>
    <property type="match status" value="1"/>
</dbReference>
<evidence type="ECO:0000259" key="4">
    <source>
        <dbReference type="Pfam" id="PF25458"/>
    </source>
</evidence>
<dbReference type="GeneID" id="20194512"/>
<dbReference type="GO" id="GO:0016180">
    <property type="term" value="P:snRNA processing"/>
    <property type="evidence" value="ECO:0000318"/>
    <property type="project" value="GO_Central"/>
</dbReference>
<protein>
    <recommendedName>
        <fullName evidence="4">Integrator complex subunit 4/Protein SIEL C-terminal Ig-like domain-containing protein</fullName>
    </recommendedName>
</protein>
<evidence type="ECO:0000256" key="2">
    <source>
        <dbReference type="ARBA" id="ARBA00023242"/>
    </source>
</evidence>
<dbReference type="SUPFAM" id="SSF48371">
    <property type="entry name" value="ARM repeat"/>
    <property type="match status" value="1"/>
</dbReference>
<dbReference type="InParanoid" id="T1ED60"/>
<reference evidence="7" key="1">
    <citation type="submission" date="2012-12" db="EMBL/GenBank/DDBJ databases">
        <authorList>
            <person name="Hellsten U."/>
            <person name="Grimwood J."/>
            <person name="Chapman J.A."/>
            <person name="Shapiro H."/>
            <person name="Aerts A."/>
            <person name="Otillar R.P."/>
            <person name="Terry A.Y."/>
            <person name="Boore J.L."/>
            <person name="Simakov O."/>
            <person name="Marletaz F."/>
            <person name="Cho S.-J."/>
            <person name="Edsinger-Gonzales E."/>
            <person name="Havlak P."/>
            <person name="Kuo D.-H."/>
            <person name="Larsson T."/>
            <person name="Lv J."/>
            <person name="Arendt D."/>
            <person name="Savage R."/>
            <person name="Osoegawa K."/>
            <person name="de Jong P."/>
            <person name="Lindberg D.R."/>
            <person name="Seaver E.C."/>
            <person name="Weisblat D.A."/>
            <person name="Putnam N.H."/>
            <person name="Grigoriev I.V."/>
            <person name="Rokhsar D.S."/>
        </authorList>
    </citation>
    <scope>NUCLEOTIDE SEQUENCE</scope>
</reference>
<feature type="domain" description="Integrator complex subunit 4/Protein SIEL C-terminal Ig-like" evidence="4">
    <location>
        <begin position="738"/>
        <end position="884"/>
    </location>
</feature>
<dbReference type="EMBL" id="AMQM01005876">
    <property type="status" value="NOT_ANNOTATED_CDS"/>
    <property type="molecule type" value="Genomic_DNA"/>
</dbReference>
<name>T1ED60_HELRO</name>
<dbReference type="EnsemblMetazoa" id="HelroT101627">
    <property type="protein sequence ID" value="HelroP101627"/>
    <property type="gene ID" value="HelroG101627"/>
</dbReference>
<evidence type="ECO:0000313" key="5">
    <source>
        <dbReference type="EMBL" id="ESN98447.1"/>
    </source>
</evidence>
<dbReference type="FunFam" id="1.25.10.10:FF:000728">
    <property type="entry name" value="Blast:Integrator complex subunit 4"/>
    <property type="match status" value="1"/>
</dbReference>
<dbReference type="AlphaFoldDB" id="T1ED60"/>
<keyword evidence="7" id="KW-1185">Reference proteome</keyword>
<accession>T1ED60</accession>
<feature type="region of interest" description="Disordered" evidence="3">
    <location>
        <begin position="537"/>
        <end position="557"/>
    </location>
</feature>
<keyword evidence="2" id="KW-0539">Nucleus</keyword>
<reference evidence="6" key="3">
    <citation type="submission" date="2015-06" db="UniProtKB">
        <authorList>
            <consortium name="EnsemblMetazoa"/>
        </authorList>
    </citation>
    <scope>IDENTIFICATION</scope>
</reference>
<dbReference type="STRING" id="6412.T1ED60"/>
<dbReference type="EMBL" id="KB097144">
    <property type="protein sequence ID" value="ESN98447.1"/>
    <property type="molecule type" value="Genomic_DNA"/>
</dbReference>
<proteinExistence type="predicted"/>
<evidence type="ECO:0000313" key="7">
    <source>
        <dbReference type="Proteomes" id="UP000015101"/>
    </source>
</evidence>
<evidence type="ECO:0000256" key="3">
    <source>
        <dbReference type="SAM" id="MobiDB-lite"/>
    </source>
</evidence>
<reference evidence="5 7" key="2">
    <citation type="journal article" date="2013" name="Nature">
        <title>Insights into bilaterian evolution from three spiralian genomes.</title>
        <authorList>
            <person name="Simakov O."/>
            <person name="Marletaz F."/>
            <person name="Cho S.J."/>
            <person name="Edsinger-Gonzales E."/>
            <person name="Havlak P."/>
            <person name="Hellsten U."/>
            <person name="Kuo D.H."/>
            <person name="Larsson T."/>
            <person name="Lv J."/>
            <person name="Arendt D."/>
            <person name="Savage R."/>
            <person name="Osoegawa K."/>
            <person name="de Jong P."/>
            <person name="Grimwood J."/>
            <person name="Chapman J.A."/>
            <person name="Shapiro H."/>
            <person name="Aerts A."/>
            <person name="Otillar R.P."/>
            <person name="Terry A.Y."/>
            <person name="Boore J.L."/>
            <person name="Grigoriev I.V."/>
            <person name="Lindberg D.R."/>
            <person name="Seaver E.C."/>
            <person name="Weisblat D.A."/>
            <person name="Putnam N.H."/>
            <person name="Rokhsar D.S."/>
        </authorList>
    </citation>
    <scope>NUCLEOTIDE SEQUENCE</scope>
</reference>
<evidence type="ECO:0000256" key="1">
    <source>
        <dbReference type="ARBA" id="ARBA00004123"/>
    </source>
</evidence>
<gene>
    <name evidence="6" type="primary">20194512</name>
    <name evidence="5" type="ORF">HELRODRAFT_101627</name>
</gene>
<dbReference type="InterPro" id="IPR011989">
    <property type="entry name" value="ARM-like"/>
</dbReference>
<dbReference type="KEGG" id="hro:HELRODRAFT_101627"/>
<dbReference type="Proteomes" id="UP000015101">
    <property type="component" value="Unassembled WGS sequence"/>
</dbReference>
<dbReference type="OrthoDB" id="18190at2759"/>